<organism evidence="1 2">
    <name type="scientific">Rotaria magnacalcarata</name>
    <dbReference type="NCBI Taxonomy" id="392030"/>
    <lineage>
        <taxon>Eukaryota</taxon>
        <taxon>Metazoa</taxon>
        <taxon>Spiralia</taxon>
        <taxon>Gnathifera</taxon>
        <taxon>Rotifera</taxon>
        <taxon>Eurotatoria</taxon>
        <taxon>Bdelloidea</taxon>
        <taxon>Philodinida</taxon>
        <taxon>Philodinidae</taxon>
        <taxon>Rotaria</taxon>
    </lineage>
</organism>
<dbReference type="AlphaFoldDB" id="A0A8S2UA79"/>
<proteinExistence type="predicted"/>
<evidence type="ECO:0000313" key="2">
    <source>
        <dbReference type="Proteomes" id="UP000681720"/>
    </source>
</evidence>
<dbReference type="EMBL" id="CAJOBJ010042325">
    <property type="protein sequence ID" value="CAF4332919.1"/>
    <property type="molecule type" value="Genomic_DNA"/>
</dbReference>
<dbReference type="SUPFAM" id="SSF57567">
    <property type="entry name" value="Serine protease inhibitors"/>
    <property type="match status" value="1"/>
</dbReference>
<gene>
    <name evidence="1" type="ORF">GIL414_LOCUS27210</name>
</gene>
<feature type="non-terminal residue" evidence="1">
    <location>
        <position position="1"/>
    </location>
</feature>
<sequence>NGQCSEPEICQTGCICANDTVMDANGNCVMPSTCQCLYEGRILLSGQTINVVDTCQKW</sequence>
<accession>A0A8S2UA79</accession>
<protein>
    <submittedName>
        <fullName evidence="1">Uncharacterized protein</fullName>
    </submittedName>
</protein>
<evidence type="ECO:0000313" key="1">
    <source>
        <dbReference type="EMBL" id="CAF4332919.1"/>
    </source>
</evidence>
<dbReference type="Proteomes" id="UP000681720">
    <property type="component" value="Unassembled WGS sequence"/>
</dbReference>
<reference evidence="1" key="1">
    <citation type="submission" date="2021-02" db="EMBL/GenBank/DDBJ databases">
        <authorList>
            <person name="Nowell W R."/>
        </authorList>
    </citation>
    <scope>NUCLEOTIDE SEQUENCE</scope>
</reference>
<dbReference type="InterPro" id="IPR036084">
    <property type="entry name" value="Ser_inhib-like_sf"/>
</dbReference>
<name>A0A8S2UA79_9BILA</name>
<comment type="caution">
    <text evidence="1">The sequence shown here is derived from an EMBL/GenBank/DDBJ whole genome shotgun (WGS) entry which is preliminary data.</text>
</comment>